<evidence type="ECO:0000256" key="11">
    <source>
        <dbReference type="ARBA" id="ARBA00049080"/>
    </source>
</evidence>
<dbReference type="CDD" id="cd02274">
    <property type="entry name" value="DHDPR_N"/>
    <property type="match status" value="1"/>
</dbReference>
<feature type="binding site" evidence="13">
    <location>
        <begin position="56"/>
        <end position="61"/>
    </location>
    <ligand>
        <name>NAD(+)</name>
        <dbReference type="ChEBI" id="CHEBI:57540"/>
    </ligand>
</feature>
<evidence type="ECO:0000256" key="12">
    <source>
        <dbReference type="ARBA" id="ARBA00049396"/>
    </source>
</evidence>
<dbReference type="SUPFAM" id="SSF51735">
    <property type="entry name" value="NAD(P)-binding Rossmann-fold domains"/>
    <property type="match status" value="1"/>
</dbReference>
<feature type="binding site" evidence="13">
    <location>
        <begin position="151"/>
        <end position="154"/>
    </location>
    <ligand>
        <name>NAD(+)</name>
        <dbReference type="ChEBI" id="CHEBI:57540"/>
    </ligand>
</feature>
<evidence type="ECO:0000313" key="17">
    <source>
        <dbReference type="EMBL" id="TQN41909.1"/>
    </source>
</evidence>
<sequence>MEAARTADPASALTGRLAPGPSYGKPDGVTTSTSTHQQDPPTATPEVPLINVGVLGARGRMGTEVVRAVNAADDLELVAMVDDGDWLFDIANAGAQVVVDFTRPDVVMDNIRFCIDNNIHCVVGTTGFDEAKLATIAEWLEPKPEVGVVIAPNFGIGAVLLMKFAQEAARFFPSVEVVELHHPNKVDAPSGTAVRTARLVAAARRAAGLPPSPDATTDALPGARGADVEGVPVHAVRLTGLVAHQEVLMGAAGETLTLRHDSFDRASFMPGVLLAVREIGRRPGLTVGIESFLGL</sequence>
<name>A0A543PCW2_9ACTN</name>
<evidence type="ECO:0000256" key="6">
    <source>
        <dbReference type="ARBA" id="ARBA00023002"/>
    </source>
</evidence>
<comment type="similarity">
    <text evidence="1 13">Belongs to the DapB family.</text>
</comment>
<dbReference type="FunFam" id="3.30.360.10:FF:000009">
    <property type="entry name" value="4-hydroxy-tetrahydrodipicolinate reductase"/>
    <property type="match status" value="1"/>
</dbReference>
<dbReference type="Gene3D" id="3.30.360.10">
    <property type="entry name" value="Dihydrodipicolinate Reductase, domain 2"/>
    <property type="match status" value="1"/>
</dbReference>
<feature type="binding site" evidence="13">
    <location>
        <position position="83"/>
    </location>
    <ligand>
        <name>NAD(+)</name>
        <dbReference type="ChEBI" id="CHEBI:57540"/>
    </ligand>
</feature>
<dbReference type="NCBIfam" id="TIGR00036">
    <property type="entry name" value="dapB"/>
    <property type="match status" value="1"/>
</dbReference>
<dbReference type="EC" id="1.17.1.8" evidence="10 13"/>
<gene>
    <name evidence="13" type="primary">dapB</name>
    <name evidence="17" type="ORF">FHU33_1295</name>
</gene>
<dbReference type="Proteomes" id="UP000319865">
    <property type="component" value="Unassembled WGS sequence"/>
</dbReference>
<keyword evidence="6 13" id="KW-0560">Oxidoreductase</keyword>
<reference evidence="17 18" key="1">
    <citation type="submission" date="2019-06" db="EMBL/GenBank/DDBJ databases">
        <title>Sequencing the genomes of 1000 actinobacteria strains.</title>
        <authorList>
            <person name="Klenk H.-P."/>
        </authorList>
    </citation>
    <scope>NUCLEOTIDE SEQUENCE [LARGE SCALE GENOMIC DNA]</scope>
    <source>
        <strain evidence="17 18">DSM 46837</strain>
    </source>
</reference>
<comment type="pathway">
    <text evidence="9 13">Amino-acid biosynthesis; L-lysine biosynthesis via DAP pathway; (S)-tetrahydrodipicolinate from L-aspartate: step 4/4.</text>
</comment>
<evidence type="ECO:0000256" key="1">
    <source>
        <dbReference type="ARBA" id="ARBA00006642"/>
    </source>
</evidence>
<dbReference type="GO" id="GO:0005829">
    <property type="term" value="C:cytosol"/>
    <property type="evidence" value="ECO:0007669"/>
    <property type="project" value="TreeGrafter"/>
</dbReference>
<dbReference type="Pfam" id="PF01113">
    <property type="entry name" value="DapB_N"/>
    <property type="match status" value="1"/>
</dbReference>
<dbReference type="Gene3D" id="3.40.50.720">
    <property type="entry name" value="NAD(P)-binding Rossmann-like Domain"/>
    <property type="match status" value="1"/>
</dbReference>
<evidence type="ECO:0000256" key="7">
    <source>
        <dbReference type="ARBA" id="ARBA00023027"/>
    </source>
</evidence>
<evidence type="ECO:0000259" key="15">
    <source>
        <dbReference type="Pfam" id="PF01113"/>
    </source>
</evidence>
<comment type="subcellular location">
    <subcellularLocation>
        <location evidence="13">Cytoplasm</location>
    </subcellularLocation>
</comment>
<evidence type="ECO:0000256" key="14">
    <source>
        <dbReference type="SAM" id="MobiDB-lite"/>
    </source>
</evidence>
<dbReference type="GO" id="GO:0050661">
    <property type="term" value="F:NADP binding"/>
    <property type="evidence" value="ECO:0007669"/>
    <property type="project" value="UniProtKB-UniRule"/>
</dbReference>
<protein>
    <recommendedName>
        <fullName evidence="10 13">4-hydroxy-tetrahydrodipicolinate reductase</fullName>
        <shortName evidence="13">HTPA reductase</shortName>
        <ecNumber evidence="10 13">1.17.1.8</ecNumber>
    </recommendedName>
</protein>
<keyword evidence="8 13" id="KW-0457">Lysine biosynthesis</keyword>
<keyword evidence="18" id="KW-1185">Reference proteome</keyword>
<dbReference type="Pfam" id="PF05173">
    <property type="entry name" value="DapB_C"/>
    <property type="match status" value="1"/>
</dbReference>
<comment type="subunit">
    <text evidence="13">Homotetramer.</text>
</comment>
<keyword evidence="4 13" id="KW-0521">NADP</keyword>
<dbReference type="GO" id="GO:0009089">
    <property type="term" value="P:lysine biosynthetic process via diaminopimelate"/>
    <property type="evidence" value="ECO:0007669"/>
    <property type="project" value="UniProtKB-UniRule"/>
</dbReference>
<accession>A0A543PCW2</accession>
<evidence type="ECO:0000256" key="5">
    <source>
        <dbReference type="ARBA" id="ARBA00022915"/>
    </source>
</evidence>
<dbReference type="PIRSF" id="PIRSF000161">
    <property type="entry name" value="DHPR"/>
    <property type="match status" value="1"/>
</dbReference>
<dbReference type="GO" id="GO:0019877">
    <property type="term" value="P:diaminopimelate biosynthetic process"/>
    <property type="evidence" value="ECO:0007669"/>
    <property type="project" value="UniProtKB-UniRule"/>
</dbReference>
<keyword evidence="2 13" id="KW-0963">Cytoplasm</keyword>
<comment type="caution">
    <text evidence="13">Was originally thought to be a dihydrodipicolinate reductase (DHDPR), catalyzing the conversion of dihydrodipicolinate to tetrahydrodipicolinate. However, it was shown in E.coli that the substrate of the enzymatic reaction is not dihydrodipicolinate (DHDP) but in fact (2S,4S)-4-hydroxy-2,3,4,5-tetrahydrodipicolinic acid (HTPA), the product released by the DapA-catalyzed reaction.</text>
</comment>
<evidence type="ECO:0000256" key="9">
    <source>
        <dbReference type="ARBA" id="ARBA00037922"/>
    </source>
</evidence>
<comment type="catalytic activity">
    <reaction evidence="12 13">
        <text>(S)-2,3,4,5-tetrahydrodipicolinate + NAD(+) + H2O = (2S,4S)-4-hydroxy-2,3,4,5-tetrahydrodipicolinate + NADH + H(+)</text>
        <dbReference type="Rhea" id="RHEA:35323"/>
        <dbReference type="ChEBI" id="CHEBI:15377"/>
        <dbReference type="ChEBI" id="CHEBI:15378"/>
        <dbReference type="ChEBI" id="CHEBI:16845"/>
        <dbReference type="ChEBI" id="CHEBI:57540"/>
        <dbReference type="ChEBI" id="CHEBI:57945"/>
        <dbReference type="ChEBI" id="CHEBI:67139"/>
        <dbReference type="EC" id="1.17.1.8"/>
    </reaction>
</comment>
<dbReference type="PROSITE" id="PS01298">
    <property type="entry name" value="DAPB"/>
    <property type="match status" value="1"/>
</dbReference>
<feature type="binding site" evidence="13">
    <location>
        <begin position="124"/>
        <end position="126"/>
    </location>
    <ligand>
        <name>NAD(+)</name>
        <dbReference type="ChEBI" id="CHEBI:57540"/>
    </ligand>
</feature>
<feature type="binding site" evidence="13">
    <location>
        <position position="182"/>
    </location>
    <ligand>
        <name>(S)-2,3,4,5-tetrahydrodipicolinate</name>
        <dbReference type="ChEBI" id="CHEBI:16845"/>
    </ligand>
</feature>
<dbReference type="InterPro" id="IPR022664">
    <property type="entry name" value="DapB_N_CS"/>
</dbReference>
<dbReference type="PANTHER" id="PTHR20836:SF0">
    <property type="entry name" value="4-HYDROXY-TETRAHYDRODIPICOLINATE REDUCTASE 1, CHLOROPLASTIC-RELATED"/>
    <property type="match status" value="1"/>
</dbReference>
<dbReference type="UniPathway" id="UPA00034">
    <property type="reaction ID" value="UER00018"/>
</dbReference>
<keyword evidence="3 13" id="KW-0028">Amino-acid biosynthesis</keyword>
<evidence type="ECO:0000256" key="8">
    <source>
        <dbReference type="ARBA" id="ARBA00023154"/>
    </source>
</evidence>
<proteinExistence type="inferred from homology"/>
<comment type="caution">
    <text evidence="13">Lacks conserved residue(s) required for the propagation of feature annotation.</text>
</comment>
<evidence type="ECO:0000256" key="2">
    <source>
        <dbReference type="ARBA" id="ARBA00022490"/>
    </source>
</evidence>
<keyword evidence="5 13" id="KW-0220">Diaminopimelate biosynthesis</keyword>
<comment type="function">
    <text evidence="13">Catalyzes the conversion of 4-hydroxy-tetrahydrodipicolinate (HTPA) to tetrahydrodipicolinate.</text>
</comment>
<evidence type="ECO:0000256" key="13">
    <source>
        <dbReference type="HAMAP-Rule" id="MF_00102"/>
    </source>
</evidence>
<dbReference type="SUPFAM" id="SSF55347">
    <property type="entry name" value="Glyceraldehyde-3-phosphate dehydrogenase-like, C-terminal domain"/>
    <property type="match status" value="1"/>
</dbReference>
<feature type="region of interest" description="Disordered" evidence="14">
    <location>
        <begin position="1"/>
        <end position="47"/>
    </location>
</feature>
<dbReference type="AlphaFoldDB" id="A0A543PCW2"/>
<evidence type="ECO:0000313" key="18">
    <source>
        <dbReference type="Proteomes" id="UP000319865"/>
    </source>
</evidence>
<dbReference type="GO" id="GO:0016726">
    <property type="term" value="F:oxidoreductase activity, acting on CH or CH2 groups, NAD or NADP as acceptor"/>
    <property type="evidence" value="ECO:0007669"/>
    <property type="project" value="UniProtKB-UniRule"/>
</dbReference>
<feature type="binding site" evidence="13">
    <location>
        <begin position="191"/>
        <end position="192"/>
    </location>
    <ligand>
        <name>(S)-2,3,4,5-tetrahydrodipicolinate</name>
        <dbReference type="ChEBI" id="CHEBI:16845"/>
    </ligand>
</feature>
<dbReference type="InterPro" id="IPR000846">
    <property type="entry name" value="DapB_N"/>
</dbReference>
<evidence type="ECO:0000256" key="3">
    <source>
        <dbReference type="ARBA" id="ARBA00022605"/>
    </source>
</evidence>
<dbReference type="GO" id="GO:0008839">
    <property type="term" value="F:4-hydroxy-tetrahydrodipicolinate reductase"/>
    <property type="evidence" value="ECO:0007669"/>
    <property type="project" value="UniProtKB-UniRule"/>
</dbReference>
<comment type="caution">
    <text evidence="17">The sequence shown here is derived from an EMBL/GenBank/DDBJ whole genome shotgun (WGS) entry which is preliminary data.</text>
</comment>
<dbReference type="PANTHER" id="PTHR20836">
    <property type="entry name" value="DIHYDRODIPICOLINATE REDUCTASE"/>
    <property type="match status" value="1"/>
</dbReference>
<evidence type="ECO:0000256" key="4">
    <source>
        <dbReference type="ARBA" id="ARBA00022857"/>
    </source>
</evidence>
<evidence type="ECO:0000259" key="16">
    <source>
        <dbReference type="Pfam" id="PF05173"/>
    </source>
</evidence>
<dbReference type="InterPro" id="IPR036291">
    <property type="entry name" value="NAD(P)-bd_dom_sf"/>
</dbReference>
<dbReference type="GO" id="GO:0051287">
    <property type="term" value="F:NAD binding"/>
    <property type="evidence" value="ECO:0007669"/>
    <property type="project" value="UniProtKB-UniRule"/>
</dbReference>
<feature type="domain" description="Dihydrodipicolinate reductase C-terminal" evidence="16">
    <location>
        <begin position="157"/>
        <end position="292"/>
    </location>
</feature>
<organism evidence="17 18">
    <name type="scientific">Blastococcus colisei</name>
    <dbReference type="NCBI Taxonomy" id="1564162"/>
    <lineage>
        <taxon>Bacteria</taxon>
        <taxon>Bacillati</taxon>
        <taxon>Actinomycetota</taxon>
        <taxon>Actinomycetes</taxon>
        <taxon>Geodermatophilales</taxon>
        <taxon>Geodermatophilaceae</taxon>
        <taxon>Blastococcus</taxon>
    </lineage>
</organism>
<dbReference type="HAMAP" id="MF_00102">
    <property type="entry name" value="DapB"/>
    <property type="match status" value="1"/>
</dbReference>
<feature type="compositionally biased region" description="Polar residues" evidence="14">
    <location>
        <begin position="29"/>
        <end position="41"/>
    </location>
</feature>
<evidence type="ECO:0000256" key="10">
    <source>
        <dbReference type="ARBA" id="ARBA00038983"/>
    </source>
</evidence>
<feature type="active site" description="Proton donor" evidence="13">
    <location>
        <position position="185"/>
    </location>
</feature>
<feature type="domain" description="Dihydrodipicolinate reductase N-terminal" evidence="15">
    <location>
        <begin position="50"/>
        <end position="154"/>
    </location>
</feature>
<keyword evidence="7 13" id="KW-0520">NAD</keyword>
<dbReference type="EMBL" id="VFQE01000001">
    <property type="protein sequence ID" value="TQN41909.1"/>
    <property type="molecule type" value="Genomic_DNA"/>
</dbReference>
<dbReference type="InterPro" id="IPR022663">
    <property type="entry name" value="DapB_C"/>
</dbReference>
<feature type="active site" description="Proton donor/acceptor" evidence="13">
    <location>
        <position position="181"/>
    </location>
</feature>
<dbReference type="InterPro" id="IPR023940">
    <property type="entry name" value="DHDPR_bac"/>
</dbReference>
<comment type="catalytic activity">
    <reaction evidence="11 13">
        <text>(S)-2,3,4,5-tetrahydrodipicolinate + NADP(+) + H2O = (2S,4S)-4-hydroxy-2,3,4,5-tetrahydrodipicolinate + NADPH + H(+)</text>
        <dbReference type="Rhea" id="RHEA:35331"/>
        <dbReference type="ChEBI" id="CHEBI:15377"/>
        <dbReference type="ChEBI" id="CHEBI:15378"/>
        <dbReference type="ChEBI" id="CHEBI:16845"/>
        <dbReference type="ChEBI" id="CHEBI:57783"/>
        <dbReference type="ChEBI" id="CHEBI:58349"/>
        <dbReference type="ChEBI" id="CHEBI:67139"/>
        <dbReference type="EC" id="1.17.1.8"/>
    </reaction>
</comment>